<accession>A0A6G4X0L0</accession>
<organism evidence="2 3">
    <name type="scientific">Streptomyces boncukensis</name>
    <dbReference type="NCBI Taxonomy" id="2711219"/>
    <lineage>
        <taxon>Bacteria</taxon>
        <taxon>Bacillati</taxon>
        <taxon>Actinomycetota</taxon>
        <taxon>Actinomycetes</taxon>
        <taxon>Kitasatosporales</taxon>
        <taxon>Streptomycetaceae</taxon>
        <taxon>Streptomyces</taxon>
    </lineage>
</organism>
<reference evidence="2 3" key="1">
    <citation type="submission" date="2020-02" db="EMBL/GenBank/DDBJ databases">
        <title>Whole-genome analyses of novel actinobacteria.</title>
        <authorList>
            <person name="Sahin N."/>
            <person name="Tatar D."/>
        </authorList>
    </citation>
    <scope>NUCLEOTIDE SEQUENCE [LARGE SCALE GENOMIC DNA]</scope>
    <source>
        <strain evidence="2 3">SB3404</strain>
    </source>
</reference>
<comment type="caution">
    <text evidence="2">The sequence shown here is derived from an EMBL/GenBank/DDBJ whole genome shotgun (WGS) entry which is preliminary data.</text>
</comment>
<sequence length="146" mass="15632">MSFEHDWARSAESARMRLNSAPSSGSNADLAVSPSTKRAVAGHIENELGPAVARQSSAAVNASTSVFGSSNTTPGTLQGWDTRKGLDFCLKRWDEAWRGVRGHLQREMTALRGTGNSFQGEENARVQSFQGVTPSSSPAPSRLNNL</sequence>
<keyword evidence="3" id="KW-1185">Reference proteome</keyword>
<proteinExistence type="predicted"/>
<evidence type="ECO:0000313" key="2">
    <source>
        <dbReference type="EMBL" id="NGO71025.1"/>
    </source>
</evidence>
<dbReference type="EMBL" id="JAAKZZ010000255">
    <property type="protein sequence ID" value="NGO71025.1"/>
    <property type="molecule type" value="Genomic_DNA"/>
</dbReference>
<dbReference type="Proteomes" id="UP000477722">
    <property type="component" value="Unassembled WGS sequence"/>
</dbReference>
<name>A0A6G4X0L0_9ACTN</name>
<gene>
    <name evidence="2" type="ORF">G5C65_22215</name>
</gene>
<dbReference type="RefSeq" id="WP_165300671.1">
    <property type="nucleotide sequence ID" value="NZ_JAAKZZ010000255.1"/>
</dbReference>
<feature type="region of interest" description="Disordered" evidence="1">
    <location>
        <begin position="1"/>
        <end position="78"/>
    </location>
</feature>
<dbReference type="AlphaFoldDB" id="A0A6G4X0L0"/>
<protein>
    <submittedName>
        <fullName evidence="2">Uncharacterized protein</fullName>
    </submittedName>
</protein>
<evidence type="ECO:0000256" key="1">
    <source>
        <dbReference type="SAM" id="MobiDB-lite"/>
    </source>
</evidence>
<feature type="compositionally biased region" description="Basic and acidic residues" evidence="1">
    <location>
        <begin position="1"/>
        <end position="15"/>
    </location>
</feature>
<feature type="compositionally biased region" description="Polar residues" evidence="1">
    <location>
        <begin position="54"/>
        <end position="76"/>
    </location>
</feature>
<evidence type="ECO:0000313" key="3">
    <source>
        <dbReference type="Proteomes" id="UP000477722"/>
    </source>
</evidence>